<gene>
    <name evidence="1" type="ORF">FYJ80_06620</name>
</gene>
<dbReference type="Proteomes" id="UP000460549">
    <property type="component" value="Unassembled WGS sequence"/>
</dbReference>
<evidence type="ECO:0000313" key="1">
    <source>
        <dbReference type="EMBL" id="MSU06455.1"/>
    </source>
</evidence>
<accession>A0A7X2TRT3</accession>
<proteinExistence type="predicted"/>
<evidence type="ECO:0000313" key="2">
    <source>
        <dbReference type="Proteomes" id="UP000460549"/>
    </source>
</evidence>
<name>A0A7X2TRT3_9SPIO</name>
<organism evidence="1 2">
    <name type="scientific">Bullifex porci</name>
    <dbReference type="NCBI Taxonomy" id="2606638"/>
    <lineage>
        <taxon>Bacteria</taxon>
        <taxon>Pseudomonadati</taxon>
        <taxon>Spirochaetota</taxon>
        <taxon>Spirochaetia</taxon>
        <taxon>Spirochaetales</taxon>
        <taxon>Spirochaetaceae</taxon>
        <taxon>Bullifex</taxon>
    </lineage>
</organism>
<comment type="caution">
    <text evidence="1">The sequence shown here is derived from an EMBL/GenBank/DDBJ whole genome shotgun (WGS) entry which is preliminary data.</text>
</comment>
<keyword evidence="2" id="KW-1185">Reference proteome</keyword>
<dbReference type="SUPFAM" id="SSF158682">
    <property type="entry name" value="TerB-like"/>
    <property type="match status" value="1"/>
</dbReference>
<dbReference type="AlphaFoldDB" id="A0A7X2TRT3"/>
<sequence>MNDFDKLVKEFEEIDPITYADILVEKSKRILPVLVNFSADGLTGVSIFSSFIFAAVAADGKISEEEYALLYPALHAFLGDNLDYDSCVKAFKDLRKEGKELKRVVDDMVDLIGLFSEDIKADIIVVCMLICAIDGKISFKEKAWIKQLIK</sequence>
<reference evidence="1 2" key="1">
    <citation type="submission" date="2019-08" db="EMBL/GenBank/DDBJ databases">
        <title>In-depth cultivation of the pig gut microbiome towards novel bacterial diversity and tailored functional studies.</title>
        <authorList>
            <person name="Wylensek D."/>
            <person name="Hitch T.C.A."/>
            <person name="Clavel T."/>
        </authorList>
    </citation>
    <scope>NUCLEOTIDE SEQUENCE [LARGE SCALE GENOMIC DNA]</scope>
    <source>
        <strain evidence="1 2">NM-380-WT-3C1</strain>
    </source>
</reference>
<dbReference type="RefSeq" id="WP_154425425.1">
    <property type="nucleotide sequence ID" value="NZ_VUNN01000011.1"/>
</dbReference>
<dbReference type="InterPro" id="IPR029024">
    <property type="entry name" value="TerB-like"/>
</dbReference>
<dbReference type="EMBL" id="VUNN01000011">
    <property type="protein sequence ID" value="MSU06455.1"/>
    <property type="molecule type" value="Genomic_DNA"/>
</dbReference>
<dbReference type="CDD" id="cd07177">
    <property type="entry name" value="terB_like"/>
    <property type="match status" value="1"/>
</dbReference>
<dbReference type="Gene3D" id="1.10.3680.10">
    <property type="entry name" value="TerB-like"/>
    <property type="match status" value="1"/>
</dbReference>
<protein>
    <submittedName>
        <fullName evidence="1">TerB family tellurite resistance protein</fullName>
    </submittedName>
</protein>